<dbReference type="CDD" id="cd02440">
    <property type="entry name" value="AdoMet_MTases"/>
    <property type="match status" value="1"/>
</dbReference>
<comment type="caution">
    <text evidence="1">The sequence shown here is derived from an EMBL/GenBank/DDBJ whole genome shotgun (WGS) entry which is preliminary data.</text>
</comment>
<gene>
    <name evidence="1" type="ORF">GCM10009745_43320</name>
</gene>
<evidence type="ECO:0008006" key="3">
    <source>
        <dbReference type="Google" id="ProtNLM"/>
    </source>
</evidence>
<dbReference type="SUPFAM" id="SSF53335">
    <property type="entry name" value="S-adenosyl-L-methionine-dependent methyltransferases"/>
    <property type="match status" value="1"/>
</dbReference>
<dbReference type="PANTHER" id="PTHR43167:SF1">
    <property type="entry name" value="PUTATIVE (AFU_ORTHOLOGUE AFUA_6G01830)-RELATED"/>
    <property type="match status" value="1"/>
</dbReference>
<keyword evidence="2" id="KW-1185">Reference proteome</keyword>
<accession>A0ABP4TWK3</accession>
<sequence length="193" mass="21566">MSDEPPQLPGRVRTARELSRQFGFDEDSEDRTGALLRSLAATKPDGHLLELGTGTGIGTAWLLDGMNASSRLLTIDRNPETTEVARKAVGDDSRVELIVSDIGEWLDRYDGPPFDLVFVDTYRGKFIERAQLLRWLAPGGIYLADHLLPHPDWAPDQQDLVETFRREIVAEPDLVVTVLNWSSGLVLATKRSW</sequence>
<protein>
    <recommendedName>
        <fullName evidence="3">Methyltransferase domain-containing protein</fullName>
    </recommendedName>
</protein>
<dbReference type="InterPro" id="IPR029063">
    <property type="entry name" value="SAM-dependent_MTases_sf"/>
</dbReference>
<organism evidence="1 2">
    <name type="scientific">Kribbella yunnanensis</name>
    <dbReference type="NCBI Taxonomy" id="190194"/>
    <lineage>
        <taxon>Bacteria</taxon>
        <taxon>Bacillati</taxon>
        <taxon>Actinomycetota</taxon>
        <taxon>Actinomycetes</taxon>
        <taxon>Propionibacteriales</taxon>
        <taxon>Kribbellaceae</taxon>
        <taxon>Kribbella</taxon>
    </lineage>
</organism>
<name>A0ABP4TWK3_9ACTN</name>
<reference evidence="2" key="1">
    <citation type="journal article" date="2019" name="Int. J. Syst. Evol. Microbiol.">
        <title>The Global Catalogue of Microorganisms (GCM) 10K type strain sequencing project: providing services to taxonomists for standard genome sequencing and annotation.</title>
        <authorList>
            <consortium name="The Broad Institute Genomics Platform"/>
            <consortium name="The Broad Institute Genome Sequencing Center for Infectious Disease"/>
            <person name="Wu L."/>
            <person name="Ma J."/>
        </authorList>
    </citation>
    <scope>NUCLEOTIDE SEQUENCE [LARGE SCALE GENOMIC DNA]</scope>
    <source>
        <strain evidence="2">JCM 14307</strain>
    </source>
</reference>
<dbReference type="Proteomes" id="UP001500280">
    <property type="component" value="Unassembled WGS sequence"/>
</dbReference>
<dbReference type="EMBL" id="BAAANF010000016">
    <property type="protein sequence ID" value="GAA1693164.1"/>
    <property type="molecule type" value="Genomic_DNA"/>
</dbReference>
<dbReference type="PANTHER" id="PTHR43167">
    <property type="entry name" value="PUTATIVE (AFU_ORTHOLOGUE AFUA_6G01830)-RELATED"/>
    <property type="match status" value="1"/>
</dbReference>
<dbReference type="RefSeq" id="WP_344154772.1">
    <property type="nucleotide sequence ID" value="NZ_BAAANF010000016.1"/>
</dbReference>
<evidence type="ECO:0000313" key="2">
    <source>
        <dbReference type="Proteomes" id="UP001500280"/>
    </source>
</evidence>
<proteinExistence type="predicted"/>
<dbReference type="Pfam" id="PF13578">
    <property type="entry name" value="Methyltransf_24"/>
    <property type="match status" value="1"/>
</dbReference>
<evidence type="ECO:0000313" key="1">
    <source>
        <dbReference type="EMBL" id="GAA1693164.1"/>
    </source>
</evidence>
<dbReference type="Gene3D" id="3.40.50.150">
    <property type="entry name" value="Vaccinia Virus protein VP39"/>
    <property type="match status" value="1"/>
</dbReference>